<feature type="transmembrane region" description="Helical" evidence="2">
    <location>
        <begin position="15"/>
        <end position="37"/>
    </location>
</feature>
<comment type="subcellular location">
    <subcellularLocation>
        <location evidence="1">Membrane</location>
        <topology evidence="1">Multi-pass membrane protein</topology>
    </subcellularLocation>
</comment>
<proteinExistence type="predicted"/>
<dbReference type="SUPFAM" id="SSF103473">
    <property type="entry name" value="MFS general substrate transporter"/>
    <property type="match status" value="1"/>
</dbReference>
<feature type="transmembrane region" description="Helical" evidence="2">
    <location>
        <begin position="97"/>
        <end position="116"/>
    </location>
</feature>
<dbReference type="PROSITE" id="PS50850">
    <property type="entry name" value="MFS"/>
    <property type="match status" value="1"/>
</dbReference>
<evidence type="ECO:0000256" key="2">
    <source>
        <dbReference type="SAM" id="Phobius"/>
    </source>
</evidence>
<dbReference type="Gene3D" id="1.20.1250.20">
    <property type="entry name" value="MFS general substrate transporter like domains"/>
    <property type="match status" value="1"/>
</dbReference>
<organism evidence="4 5">
    <name type="scientific">Candidula unifasciata</name>
    <dbReference type="NCBI Taxonomy" id="100452"/>
    <lineage>
        <taxon>Eukaryota</taxon>
        <taxon>Metazoa</taxon>
        <taxon>Spiralia</taxon>
        <taxon>Lophotrochozoa</taxon>
        <taxon>Mollusca</taxon>
        <taxon>Gastropoda</taxon>
        <taxon>Heterobranchia</taxon>
        <taxon>Euthyneura</taxon>
        <taxon>Panpulmonata</taxon>
        <taxon>Eupulmonata</taxon>
        <taxon>Stylommatophora</taxon>
        <taxon>Helicina</taxon>
        <taxon>Helicoidea</taxon>
        <taxon>Geomitridae</taxon>
        <taxon>Candidula</taxon>
    </lineage>
</organism>
<gene>
    <name evidence="4" type="ORF">CUNI_LOCUS1986</name>
</gene>
<dbReference type="InterPro" id="IPR020846">
    <property type="entry name" value="MFS_dom"/>
</dbReference>
<dbReference type="Proteomes" id="UP000678393">
    <property type="component" value="Unassembled WGS sequence"/>
</dbReference>
<evidence type="ECO:0000259" key="3">
    <source>
        <dbReference type="PROSITE" id="PS50850"/>
    </source>
</evidence>
<dbReference type="Pfam" id="PF07690">
    <property type="entry name" value="MFS_1"/>
    <property type="match status" value="1"/>
</dbReference>
<dbReference type="InterPro" id="IPR050327">
    <property type="entry name" value="Proton-linked_MCT"/>
</dbReference>
<dbReference type="AlphaFoldDB" id="A0A8S3YJ77"/>
<dbReference type="EMBL" id="CAJHNH020000255">
    <property type="protein sequence ID" value="CAG5116428.1"/>
    <property type="molecule type" value="Genomic_DNA"/>
</dbReference>
<dbReference type="PANTHER" id="PTHR11360:SF284">
    <property type="entry name" value="EG:103B4.3 PROTEIN-RELATED"/>
    <property type="match status" value="1"/>
</dbReference>
<keyword evidence="2" id="KW-1133">Transmembrane helix</keyword>
<dbReference type="GO" id="GO:0016020">
    <property type="term" value="C:membrane"/>
    <property type="evidence" value="ECO:0007669"/>
    <property type="project" value="UniProtKB-SubCell"/>
</dbReference>
<sequence length="145" mass="15705">MLTILKDINPDLTKVSWVGSVFVCAMCLSGPFVEIALRQFGARITVFFAGIVFTAGFIGASFATTISELILTHGLIAGVGAGFVTNPVSVSVGQYFFRYRGLACGLLATAFISLLLEHSSIQYTYGFQRVSFTSCFFFSLIIKDL</sequence>
<dbReference type="PANTHER" id="PTHR11360">
    <property type="entry name" value="MONOCARBOXYLATE TRANSPORTER"/>
    <property type="match status" value="1"/>
</dbReference>
<keyword evidence="2" id="KW-0472">Membrane</keyword>
<feature type="transmembrane region" description="Helical" evidence="2">
    <location>
        <begin position="122"/>
        <end position="142"/>
    </location>
</feature>
<feature type="transmembrane region" description="Helical" evidence="2">
    <location>
        <begin position="44"/>
        <end position="63"/>
    </location>
</feature>
<evidence type="ECO:0000313" key="5">
    <source>
        <dbReference type="Proteomes" id="UP000678393"/>
    </source>
</evidence>
<dbReference type="InterPro" id="IPR011701">
    <property type="entry name" value="MFS"/>
</dbReference>
<feature type="domain" description="Major facilitator superfamily (MFS) profile" evidence="3">
    <location>
        <begin position="1"/>
        <end position="145"/>
    </location>
</feature>
<dbReference type="GO" id="GO:0008028">
    <property type="term" value="F:monocarboxylic acid transmembrane transporter activity"/>
    <property type="evidence" value="ECO:0007669"/>
    <property type="project" value="TreeGrafter"/>
</dbReference>
<accession>A0A8S3YJ77</accession>
<feature type="transmembrane region" description="Helical" evidence="2">
    <location>
        <begin position="69"/>
        <end position="90"/>
    </location>
</feature>
<dbReference type="OrthoDB" id="6111965at2759"/>
<feature type="non-terminal residue" evidence="4">
    <location>
        <position position="1"/>
    </location>
</feature>
<keyword evidence="2" id="KW-0812">Transmembrane</keyword>
<reference evidence="4" key="1">
    <citation type="submission" date="2021-04" db="EMBL/GenBank/DDBJ databases">
        <authorList>
            <consortium name="Molecular Ecology Group"/>
        </authorList>
    </citation>
    <scope>NUCLEOTIDE SEQUENCE</scope>
</reference>
<evidence type="ECO:0000313" key="4">
    <source>
        <dbReference type="EMBL" id="CAG5116428.1"/>
    </source>
</evidence>
<protein>
    <recommendedName>
        <fullName evidence="3">Major facilitator superfamily (MFS) profile domain-containing protein</fullName>
    </recommendedName>
</protein>
<keyword evidence="5" id="KW-1185">Reference proteome</keyword>
<dbReference type="InterPro" id="IPR036259">
    <property type="entry name" value="MFS_trans_sf"/>
</dbReference>
<comment type="caution">
    <text evidence="4">The sequence shown here is derived from an EMBL/GenBank/DDBJ whole genome shotgun (WGS) entry which is preliminary data.</text>
</comment>
<evidence type="ECO:0000256" key="1">
    <source>
        <dbReference type="ARBA" id="ARBA00004141"/>
    </source>
</evidence>
<name>A0A8S3YJ77_9EUPU</name>